<feature type="compositionally biased region" description="Acidic residues" evidence="1">
    <location>
        <begin position="116"/>
        <end position="129"/>
    </location>
</feature>
<gene>
    <name evidence="2" type="ORF">GWI33_014183</name>
</gene>
<dbReference type="AlphaFoldDB" id="A0A834IFL0"/>
<dbReference type="Proteomes" id="UP000625711">
    <property type="component" value="Unassembled WGS sequence"/>
</dbReference>
<sequence>MAAEGTYEYECMRAELLGVEAPDYQQFMKEKAKREQAEREQLEAASSQLQEIQNDSLKKCNGKLDEFNSILRSTQQRLNNITSPFSKYIKSKIFRTSQTDPLSKPIEESQERSAEDNETQIDNEEDMDQIELTTDSSKNPDENIVKSDKSIIDSMIDKFDSLQTGIEAQNKQMKRFIKKAKAKRKERKKKAKIYKIANGAEDADQNKKKCTEDESDDSEMEDAPAELVRTEDGKYKVIMKKAKKDSVEYYERQEAARMGREYKKPGKDKDAPLSDTGGSDDSDVDPEKLSFCEFVHEDINGFYEINDVPKYPLRLGDNEVLELNKPARSEREIYEAMEIGTKYETEQLSRFEP</sequence>
<keyword evidence="3" id="KW-1185">Reference proteome</keyword>
<feature type="region of interest" description="Disordered" evidence="1">
    <location>
        <begin position="30"/>
        <end position="49"/>
    </location>
</feature>
<protein>
    <submittedName>
        <fullName evidence="2">Uncharacterized protein</fullName>
    </submittedName>
</protein>
<evidence type="ECO:0000313" key="2">
    <source>
        <dbReference type="EMBL" id="KAF7273072.1"/>
    </source>
</evidence>
<feature type="region of interest" description="Disordered" evidence="1">
    <location>
        <begin position="96"/>
        <end position="145"/>
    </location>
</feature>
<feature type="compositionally biased region" description="Basic and acidic residues" evidence="1">
    <location>
        <begin position="105"/>
        <end position="115"/>
    </location>
</feature>
<dbReference type="OrthoDB" id="8192965at2759"/>
<evidence type="ECO:0000313" key="3">
    <source>
        <dbReference type="Proteomes" id="UP000625711"/>
    </source>
</evidence>
<feature type="compositionally biased region" description="Basic and acidic residues" evidence="1">
    <location>
        <begin position="255"/>
        <end position="272"/>
    </location>
</feature>
<dbReference type="EMBL" id="JAACXV010013573">
    <property type="protein sequence ID" value="KAF7273072.1"/>
    <property type="molecule type" value="Genomic_DNA"/>
</dbReference>
<evidence type="ECO:0000256" key="1">
    <source>
        <dbReference type="SAM" id="MobiDB-lite"/>
    </source>
</evidence>
<feature type="compositionally biased region" description="Basic residues" evidence="1">
    <location>
        <begin position="180"/>
        <end position="193"/>
    </location>
</feature>
<reference evidence="2" key="1">
    <citation type="submission" date="2020-08" db="EMBL/GenBank/DDBJ databases">
        <title>Genome sequencing and assembly of the red palm weevil Rhynchophorus ferrugineus.</title>
        <authorList>
            <person name="Dias G.B."/>
            <person name="Bergman C.M."/>
            <person name="Manee M."/>
        </authorList>
    </citation>
    <scope>NUCLEOTIDE SEQUENCE</scope>
    <source>
        <strain evidence="2">AA-2017</strain>
        <tissue evidence="2">Whole larva</tissue>
    </source>
</reference>
<proteinExistence type="predicted"/>
<feature type="compositionally biased region" description="Basic and acidic residues" evidence="1">
    <location>
        <begin position="30"/>
        <end position="42"/>
    </location>
</feature>
<feature type="region of interest" description="Disordered" evidence="1">
    <location>
        <begin position="180"/>
        <end position="227"/>
    </location>
</feature>
<name>A0A834IFL0_RHYFE</name>
<accession>A0A834IFL0</accession>
<organism evidence="2 3">
    <name type="scientific">Rhynchophorus ferrugineus</name>
    <name type="common">Red palm weevil</name>
    <name type="synonym">Curculio ferrugineus</name>
    <dbReference type="NCBI Taxonomy" id="354439"/>
    <lineage>
        <taxon>Eukaryota</taxon>
        <taxon>Metazoa</taxon>
        <taxon>Ecdysozoa</taxon>
        <taxon>Arthropoda</taxon>
        <taxon>Hexapoda</taxon>
        <taxon>Insecta</taxon>
        <taxon>Pterygota</taxon>
        <taxon>Neoptera</taxon>
        <taxon>Endopterygota</taxon>
        <taxon>Coleoptera</taxon>
        <taxon>Polyphaga</taxon>
        <taxon>Cucujiformia</taxon>
        <taxon>Curculionidae</taxon>
        <taxon>Dryophthorinae</taxon>
        <taxon>Rhynchophorus</taxon>
    </lineage>
</organism>
<comment type="caution">
    <text evidence="2">The sequence shown here is derived from an EMBL/GenBank/DDBJ whole genome shotgun (WGS) entry which is preliminary data.</text>
</comment>
<feature type="compositionally biased region" description="Acidic residues" evidence="1">
    <location>
        <begin position="213"/>
        <end position="224"/>
    </location>
</feature>
<feature type="region of interest" description="Disordered" evidence="1">
    <location>
        <begin position="255"/>
        <end position="286"/>
    </location>
</feature>